<name>A0AA36IB14_9DINO</name>
<protein>
    <recommendedName>
        <fullName evidence="11">RING-type domain-containing protein</fullName>
    </recommendedName>
</protein>
<evidence type="ECO:0000256" key="4">
    <source>
        <dbReference type="ARBA" id="ARBA00022771"/>
    </source>
</evidence>
<evidence type="ECO:0000313" key="12">
    <source>
        <dbReference type="EMBL" id="CAJ1383486.1"/>
    </source>
</evidence>
<keyword evidence="5" id="KW-0862">Zinc</keyword>
<evidence type="ECO:0000256" key="7">
    <source>
        <dbReference type="ARBA" id="ARBA00023136"/>
    </source>
</evidence>
<dbReference type="Gene3D" id="3.30.40.10">
    <property type="entry name" value="Zinc/RING finger domain, C3HC4 (zinc finger)"/>
    <property type="match status" value="1"/>
</dbReference>
<dbReference type="PANTHER" id="PTHR47168">
    <property type="entry name" value="RING ZINC FINGER DOMAIN SUPERFAMILY PROTEIN-RELATED"/>
    <property type="match status" value="1"/>
</dbReference>
<evidence type="ECO:0000256" key="6">
    <source>
        <dbReference type="ARBA" id="ARBA00022989"/>
    </source>
</evidence>
<dbReference type="SMART" id="SM00184">
    <property type="entry name" value="RING"/>
    <property type="match status" value="1"/>
</dbReference>
<evidence type="ECO:0000256" key="9">
    <source>
        <dbReference type="SAM" id="MobiDB-lite"/>
    </source>
</evidence>
<dbReference type="InterPro" id="IPR001841">
    <property type="entry name" value="Znf_RING"/>
</dbReference>
<dbReference type="EMBL" id="CAUJNA010001019">
    <property type="protein sequence ID" value="CAJ1383486.1"/>
    <property type="molecule type" value="Genomic_DNA"/>
</dbReference>
<keyword evidence="6 10" id="KW-1133">Transmembrane helix</keyword>
<dbReference type="AlphaFoldDB" id="A0AA36IB14"/>
<comment type="subcellular location">
    <subcellularLocation>
        <location evidence="1">Membrane</location>
        <topology evidence="1">Single-pass membrane protein</topology>
    </subcellularLocation>
</comment>
<keyword evidence="7 10" id="KW-0472">Membrane</keyword>
<dbReference type="SUPFAM" id="SSF57850">
    <property type="entry name" value="RING/U-box"/>
    <property type="match status" value="1"/>
</dbReference>
<evidence type="ECO:0000256" key="8">
    <source>
        <dbReference type="PROSITE-ProRule" id="PRU00175"/>
    </source>
</evidence>
<organism evidence="12 13">
    <name type="scientific">Effrenium voratum</name>
    <dbReference type="NCBI Taxonomy" id="2562239"/>
    <lineage>
        <taxon>Eukaryota</taxon>
        <taxon>Sar</taxon>
        <taxon>Alveolata</taxon>
        <taxon>Dinophyceae</taxon>
        <taxon>Suessiales</taxon>
        <taxon>Symbiodiniaceae</taxon>
        <taxon>Effrenium</taxon>
    </lineage>
</organism>
<evidence type="ECO:0000256" key="2">
    <source>
        <dbReference type="ARBA" id="ARBA00022692"/>
    </source>
</evidence>
<dbReference type="InterPro" id="IPR013083">
    <property type="entry name" value="Znf_RING/FYVE/PHD"/>
</dbReference>
<evidence type="ECO:0000256" key="5">
    <source>
        <dbReference type="ARBA" id="ARBA00022833"/>
    </source>
</evidence>
<dbReference type="GO" id="GO:0008270">
    <property type="term" value="F:zinc ion binding"/>
    <property type="evidence" value="ECO:0007669"/>
    <property type="project" value="UniProtKB-KW"/>
</dbReference>
<keyword evidence="4 8" id="KW-0863">Zinc-finger</keyword>
<proteinExistence type="predicted"/>
<evidence type="ECO:0000256" key="3">
    <source>
        <dbReference type="ARBA" id="ARBA00022723"/>
    </source>
</evidence>
<evidence type="ECO:0000256" key="10">
    <source>
        <dbReference type="SAM" id="Phobius"/>
    </source>
</evidence>
<sequence>MAKLLEDVKEARLAQLFEYDICTPKIAKGFLEKLSKMEAEDASSDEAKEVLKFKDQLKAAAEGEGGDWTEAVDDGCIQIFDQLQSWEGQIKEGRVRPREIEGLVQFVEEKLGSMPKMSKFKDAVLEKAKPMVAAAKKAANDKEQYGVLSDLKFSTDLADGVIATYGMLGFTCPHFIIEGTATPVEQLESKLKKFQEGLDVDPDSELGKQLAAGIEKLKGLMPQMALICKENPRESMQEAADHKQTIALKATLMAGAAVAIKSNKEQLTKMIEKSEAALKEDGEATLFEGEAKQKILTKEQYDKALEVLKAKLKELNEKEATAKTEKAEKAEAEAKEKTEKTEKADSDAKARCLLRLRAGAEAMAGIKVLTELEGEIRGRGGSSDSEEGCAWHILPGLSLEGIEFQLMAQPSFIGYDALTLYGSGSMQASTRVASFHRSHSLPQAMALSGTSEALLVLSALSNETNIWMKYACRPYGTQIGETWFSPVGYACVLAAFIVLGFAISLTPVYMICYCKARRHQDLIMQQSQIILRSELVRMQEQQVVACLQALPVERWREEDEVGRKRSSEECCLCLEAYKEEDMLRKLPCRHYFHQACIDKWFSANRFIPRSCPLCKCDPTLATAAANLEAGEEASPAPAAAPTRQAVTVSAGQVIGRPQQAWPA</sequence>
<feature type="region of interest" description="Disordered" evidence="9">
    <location>
        <begin position="319"/>
        <end position="343"/>
    </location>
</feature>
<keyword evidence="3" id="KW-0479">Metal-binding</keyword>
<dbReference type="PANTHER" id="PTHR47168:SF1">
    <property type="entry name" value="OS02G0798600 PROTEIN"/>
    <property type="match status" value="1"/>
</dbReference>
<feature type="transmembrane region" description="Helical" evidence="10">
    <location>
        <begin position="487"/>
        <end position="514"/>
    </location>
</feature>
<evidence type="ECO:0000256" key="1">
    <source>
        <dbReference type="ARBA" id="ARBA00004167"/>
    </source>
</evidence>
<feature type="domain" description="RING-type" evidence="11">
    <location>
        <begin position="570"/>
        <end position="615"/>
    </location>
</feature>
<dbReference type="Proteomes" id="UP001178507">
    <property type="component" value="Unassembled WGS sequence"/>
</dbReference>
<comment type="caution">
    <text evidence="12">The sequence shown here is derived from an EMBL/GenBank/DDBJ whole genome shotgun (WGS) entry which is preliminary data.</text>
</comment>
<dbReference type="GO" id="GO:0016020">
    <property type="term" value="C:membrane"/>
    <property type="evidence" value="ECO:0007669"/>
    <property type="project" value="UniProtKB-SubCell"/>
</dbReference>
<accession>A0AA36IB14</accession>
<keyword evidence="2 10" id="KW-0812">Transmembrane</keyword>
<dbReference type="InterPro" id="IPR051653">
    <property type="entry name" value="E3_ligase_sorting_rcpt"/>
</dbReference>
<dbReference type="PROSITE" id="PS50089">
    <property type="entry name" value="ZF_RING_2"/>
    <property type="match status" value="1"/>
</dbReference>
<reference evidence="12" key="1">
    <citation type="submission" date="2023-08" db="EMBL/GenBank/DDBJ databases">
        <authorList>
            <person name="Chen Y."/>
            <person name="Shah S."/>
            <person name="Dougan E. K."/>
            <person name="Thang M."/>
            <person name="Chan C."/>
        </authorList>
    </citation>
    <scope>NUCLEOTIDE SEQUENCE</scope>
</reference>
<evidence type="ECO:0000313" key="13">
    <source>
        <dbReference type="Proteomes" id="UP001178507"/>
    </source>
</evidence>
<gene>
    <name evidence="12" type="ORF">EVOR1521_LOCUS10592</name>
</gene>
<evidence type="ECO:0000259" key="11">
    <source>
        <dbReference type="PROSITE" id="PS50089"/>
    </source>
</evidence>
<dbReference type="Pfam" id="PF13639">
    <property type="entry name" value="zf-RING_2"/>
    <property type="match status" value="1"/>
</dbReference>
<keyword evidence="13" id="KW-1185">Reference proteome</keyword>